<evidence type="ECO:0000256" key="1">
    <source>
        <dbReference type="ARBA" id="ARBA00022729"/>
    </source>
</evidence>
<feature type="compositionally biased region" description="Low complexity" evidence="2">
    <location>
        <begin position="423"/>
        <end position="437"/>
    </location>
</feature>
<evidence type="ECO:0000313" key="4">
    <source>
        <dbReference type="EMBL" id="QEH38836.1"/>
    </source>
</evidence>
<dbReference type="Pfam" id="PF13432">
    <property type="entry name" value="TPR_16"/>
    <property type="match status" value="1"/>
</dbReference>
<protein>
    <submittedName>
        <fullName evidence="4">Cytochrome c nitrite reductase pentaheme subunit</fullName>
    </submittedName>
</protein>
<name>A0A5B9WDX0_9BACT</name>
<evidence type="ECO:0000313" key="5">
    <source>
        <dbReference type="Proteomes" id="UP000324233"/>
    </source>
</evidence>
<proteinExistence type="predicted"/>
<dbReference type="CDD" id="cd08168">
    <property type="entry name" value="Cytochrom_C3"/>
    <property type="match status" value="1"/>
</dbReference>
<dbReference type="SUPFAM" id="SSF48452">
    <property type="entry name" value="TPR-like"/>
    <property type="match status" value="1"/>
</dbReference>
<evidence type="ECO:0000259" key="3">
    <source>
        <dbReference type="Pfam" id="PF13435"/>
    </source>
</evidence>
<gene>
    <name evidence="4" type="ORF">OJF2_74460</name>
</gene>
<evidence type="ECO:0000256" key="2">
    <source>
        <dbReference type="SAM" id="MobiDB-lite"/>
    </source>
</evidence>
<dbReference type="PANTHER" id="PTHR35038">
    <property type="entry name" value="DISSIMILATORY SULFITE REDUCTASE SIRA"/>
    <property type="match status" value="1"/>
</dbReference>
<dbReference type="OrthoDB" id="234670at2"/>
<dbReference type="EMBL" id="CP042997">
    <property type="protein sequence ID" value="QEH38836.1"/>
    <property type="molecule type" value="Genomic_DNA"/>
</dbReference>
<dbReference type="Gene3D" id="3.90.10.10">
    <property type="entry name" value="Cytochrome C3"/>
    <property type="match status" value="1"/>
</dbReference>
<dbReference type="RefSeq" id="WP_148598229.1">
    <property type="nucleotide sequence ID" value="NZ_CP042997.1"/>
</dbReference>
<dbReference type="InterPro" id="IPR019734">
    <property type="entry name" value="TPR_rpt"/>
</dbReference>
<dbReference type="InterPro" id="IPR023155">
    <property type="entry name" value="Cyt_c-552/4"/>
</dbReference>
<dbReference type="Pfam" id="PF14559">
    <property type="entry name" value="TPR_19"/>
    <property type="match status" value="1"/>
</dbReference>
<feature type="region of interest" description="Disordered" evidence="2">
    <location>
        <begin position="418"/>
        <end position="437"/>
    </location>
</feature>
<dbReference type="Pfam" id="PF13435">
    <property type="entry name" value="Cytochrome_C554"/>
    <property type="match status" value="1"/>
</dbReference>
<dbReference type="InterPro" id="IPR036280">
    <property type="entry name" value="Multihaem_cyt_sf"/>
</dbReference>
<organism evidence="4 5">
    <name type="scientific">Aquisphaera giovannonii</name>
    <dbReference type="NCBI Taxonomy" id="406548"/>
    <lineage>
        <taxon>Bacteria</taxon>
        <taxon>Pseudomonadati</taxon>
        <taxon>Planctomycetota</taxon>
        <taxon>Planctomycetia</taxon>
        <taxon>Isosphaerales</taxon>
        <taxon>Isosphaeraceae</taxon>
        <taxon>Aquisphaera</taxon>
    </lineage>
</organism>
<keyword evidence="5" id="KW-1185">Reference proteome</keyword>
<dbReference type="SMART" id="SM00028">
    <property type="entry name" value="TPR"/>
    <property type="match status" value="2"/>
</dbReference>
<reference evidence="4 5" key="1">
    <citation type="submission" date="2019-08" db="EMBL/GenBank/DDBJ databases">
        <title>Deep-cultivation of Planctomycetes and their phenomic and genomic characterization uncovers novel biology.</title>
        <authorList>
            <person name="Wiegand S."/>
            <person name="Jogler M."/>
            <person name="Boedeker C."/>
            <person name="Pinto D."/>
            <person name="Vollmers J."/>
            <person name="Rivas-Marin E."/>
            <person name="Kohn T."/>
            <person name="Peeters S.H."/>
            <person name="Heuer A."/>
            <person name="Rast P."/>
            <person name="Oberbeckmann S."/>
            <person name="Bunk B."/>
            <person name="Jeske O."/>
            <person name="Meyerdierks A."/>
            <person name="Storesund J.E."/>
            <person name="Kallscheuer N."/>
            <person name="Luecker S."/>
            <person name="Lage O.M."/>
            <person name="Pohl T."/>
            <person name="Merkel B.J."/>
            <person name="Hornburger P."/>
            <person name="Mueller R.-W."/>
            <person name="Bruemmer F."/>
            <person name="Labrenz M."/>
            <person name="Spormann A.M."/>
            <person name="Op den Camp H."/>
            <person name="Overmann J."/>
            <person name="Amann R."/>
            <person name="Jetten M.S.M."/>
            <person name="Mascher T."/>
            <person name="Medema M.H."/>
            <person name="Devos D.P."/>
            <person name="Kaster A.-K."/>
            <person name="Ovreas L."/>
            <person name="Rohde M."/>
            <person name="Galperin M.Y."/>
            <person name="Jogler C."/>
        </authorList>
    </citation>
    <scope>NUCLEOTIDE SEQUENCE [LARGE SCALE GENOMIC DNA]</scope>
    <source>
        <strain evidence="4 5">OJF2</strain>
    </source>
</reference>
<keyword evidence="1" id="KW-0732">Signal</keyword>
<dbReference type="PANTHER" id="PTHR35038:SF8">
    <property type="entry name" value="C-TYPE POLYHEME CYTOCHROME OMCC"/>
    <property type="match status" value="1"/>
</dbReference>
<dbReference type="Gene3D" id="1.10.1130.10">
    <property type="entry name" value="Flavocytochrome C3, Chain A"/>
    <property type="match status" value="1"/>
</dbReference>
<feature type="domain" description="Cytochrome c-552/4" evidence="3">
    <location>
        <begin position="208"/>
        <end position="248"/>
    </location>
</feature>
<dbReference type="InterPro" id="IPR051829">
    <property type="entry name" value="Multiheme_Cytochr_ET"/>
</dbReference>
<dbReference type="AlphaFoldDB" id="A0A5B9WDX0"/>
<sequence>MSQNPRSRIRRRLLGRVLVLAAITLIAVIVGTLALSIRGGRKLLPGFGAGAREARDVYAGALYENANPRVAYVGDEACVGCHRAIAEDYRTHPMGRSLAPIDAGRGTPPAGAGEKALFEWNGLQFSAEHRDGRVFHKATRREPGGETLAEVECEVKYALGSGTRGASFLVERDGFVSLSPVAWFAQEGRWGVSPGYGEGSQQTNFERAVYPECLYCHANQVRPVAGPLNRYETPVFRGHAIGCERCHGPGGLHVREDARAASPGRTIVNPASLAPELRESVCQQCHLQGAFRTPRAGLGAFDYRPGLPLHRFWAVFQRPDGSREQSDAVGHVEQLGTSRCFLESEGRLGCISCHDPHKLPEPSAKADYYRRRCLDCHQQRGCSLPRAEREARGQAEDCVGCHMPRLKVANIPHTAATDHRIPRGVPGRDAGRPRAPAGPDARALLVDYFDARRTEEERSAGRRDLGVALAWVSGRLGPKSGLTTMSATQAVPLLQEALRDRPDDRAAGNSLGAALEALGRGPEALDAYEAVLRAAPDDEMALRSSGSLAASLRRYDLARESLRRTIAVNPWRSDYRLALAKILSQAGDWPGALAAAREALGLDPNQPEARSILIQGHLRAGEAAKAEAELQTLLRFYPAGREIWQQWYEDQKRAAAAGGNPL</sequence>
<dbReference type="Gene3D" id="1.25.40.10">
    <property type="entry name" value="Tetratricopeptide repeat domain"/>
    <property type="match status" value="2"/>
</dbReference>
<dbReference type="SUPFAM" id="SSF48695">
    <property type="entry name" value="Multiheme cytochromes"/>
    <property type="match status" value="1"/>
</dbReference>
<dbReference type="Proteomes" id="UP000324233">
    <property type="component" value="Chromosome"/>
</dbReference>
<accession>A0A5B9WDX0</accession>
<dbReference type="InterPro" id="IPR011990">
    <property type="entry name" value="TPR-like_helical_dom_sf"/>
</dbReference>
<dbReference type="KEGG" id="agv:OJF2_74460"/>